<accession>A0A1M5GCD7</accession>
<name>A0A1M5GCD7_STRHI</name>
<dbReference type="SMART" id="SM00530">
    <property type="entry name" value="HTH_XRE"/>
    <property type="match status" value="1"/>
</dbReference>
<dbReference type="CDD" id="cd00093">
    <property type="entry name" value="HTH_XRE"/>
    <property type="match status" value="1"/>
</dbReference>
<dbReference type="AlphaFoldDB" id="A0A1M5GCD7"/>
<keyword evidence="3" id="KW-1185">Reference proteome</keyword>
<evidence type="ECO:0000313" key="2">
    <source>
        <dbReference type="EMBL" id="SHG01356.1"/>
    </source>
</evidence>
<dbReference type="Pfam" id="PF13560">
    <property type="entry name" value="HTH_31"/>
    <property type="match status" value="1"/>
</dbReference>
<protein>
    <submittedName>
        <fullName evidence="2">Helix-turn-helix domain-containing protein</fullName>
    </submittedName>
</protein>
<dbReference type="GO" id="GO:0003677">
    <property type="term" value="F:DNA binding"/>
    <property type="evidence" value="ECO:0007669"/>
    <property type="project" value="InterPro"/>
</dbReference>
<gene>
    <name evidence="2" type="ORF">SAMN05444320_10660</name>
</gene>
<dbReference type="Pfam" id="PF19054">
    <property type="entry name" value="DUF5753"/>
    <property type="match status" value="1"/>
</dbReference>
<dbReference type="EMBL" id="FQVN01000006">
    <property type="protein sequence ID" value="SHG01356.1"/>
    <property type="molecule type" value="Genomic_DNA"/>
</dbReference>
<reference evidence="2 3" key="1">
    <citation type="submission" date="2016-11" db="EMBL/GenBank/DDBJ databases">
        <authorList>
            <person name="Jaros S."/>
            <person name="Januszkiewicz K."/>
            <person name="Wedrychowicz H."/>
        </authorList>
    </citation>
    <scope>NUCLEOTIDE SEQUENCE [LARGE SCALE GENOMIC DNA]</scope>
    <source>
        <strain evidence="2 3">DSM 44523</strain>
    </source>
</reference>
<organism evidence="2 3">
    <name type="scientific">Streptoalloteichus hindustanus</name>
    <dbReference type="NCBI Taxonomy" id="2017"/>
    <lineage>
        <taxon>Bacteria</taxon>
        <taxon>Bacillati</taxon>
        <taxon>Actinomycetota</taxon>
        <taxon>Actinomycetes</taxon>
        <taxon>Pseudonocardiales</taxon>
        <taxon>Pseudonocardiaceae</taxon>
        <taxon>Streptoalloteichus</taxon>
    </lineage>
</organism>
<evidence type="ECO:0000259" key="1">
    <source>
        <dbReference type="SMART" id="SM00530"/>
    </source>
</evidence>
<evidence type="ECO:0000313" key="3">
    <source>
        <dbReference type="Proteomes" id="UP000184501"/>
    </source>
</evidence>
<dbReference type="InterPro" id="IPR043917">
    <property type="entry name" value="DUF5753"/>
</dbReference>
<sequence length="288" mass="32018">MAEAFRASVRLRRVGRVLRQWRERAGMKGRGLEVARSLGWSQAKLSRLENATQPINPVDVLALGLVYRIPEDERDALFLTTQSAQQRGWWAEIGPYALVEAAQDFVELESEASLLRSYKADLIPGLLQTEEYAIALAVVDLPRVTEETARQRAAVRMTRQKRLHGDRPIRVEAVISEAALRQVVGGPEVARGQLRRLVDLSEMPNVLIQVIPFGVGAYPAMGSTFDVLSFDQDHYDDVVYLESLAQGSYMEDVEIVSGYTLNFAGLQEFALDRDASVKMITEIAAGIG</sequence>
<dbReference type="SUPFAM" id="SSF47413">
    <property type="entry name" value="lambda repressor-like DNA-binding domains"/>
    <property type="match status" value="1"/>
</dbReference>
<dbReference type="RefSeq" id="WP_073485132.1">
    <property type="nucleotide sequence ID" value="NZ_FQVN01000006.1"/>
</dbReference>
<proteinExistence type="predicted"/>
<dbReference type="Proteomes" id="UP000184501">
    <property type="component" value="Unassembled WGS sequence"/>
</dbReference>
<dbReference type="InterPro" id="IPR010982">
    <property type="entry name" value="Lambda_DNA-bd_dom_sf"/>
</dbReference>
<dbReference type="InterPro" id="IPR001387">
    <property type="entry name" value="Cro/C1-type_HTH"/>
</dbReference>
<dbReference type="OrthoDB" id="4285266at2"/>
<dbReference type="STRING" id="2017.SAMN05444320_10660"/>
<feature type="domain" description="HTH cro/C1-type" evidence="1">
    <location>
        <begin position="17"/>
        <end position="74"/>
    </location>
</feature>
<dbReference type="Gene3D" id="1.10.260.40">
    <property type="entry name" value="lambda repressor-like DNA-binding domains"/>
    <property type="match status" value="1"/>
</dbReference>